<organism evidence="4 5">
    <name type="scientific">Paludibacterium paludis</name>
    <dbReference type="NCBI Taxonomy" id="1225769"/>
    <lineage>
        <taxon>Bacteria</taxon>
        <taxon>Pseudomonadati</taxon>
        <taxon>Pseudomonadota</taxon>
        <taxon>Betaproteobacteria</taxon>
        <taxon>Neisseriales</taxon>
        <taxon>Chromobacteriaceae</taxon>
        <taxon>Paludibacterium</taxon>
    </lineage>
</organism>
<feature type="coiled-coil region" evidence="3">
    <location>
        <begin position="212"/>
        <end position="239"/>
    </location>
</feature>
<dbReference type="InterPro" id="IPR003423">
    <property type="entry name" value="OMP_efflux"/>
</dbReference>
<feature type="chain" id="PRO_5038160922" evidence="2">
    <location>
        <begin position="25"/>
        <end position="472"/>
    </location>
</feature>
<proteinExistence type="inferred from homology"/>
<keyword evidence="2" id="KW-0564">Palmitate</keyword>
<keyword evidence="2" id="KW-0472">Membrane</keyword>
<dbReference type="EMBL" id="BMYX01000006">
    <property type="protein sequence ID" value="GGY12115.1"/>
    <property type="molecule type" value="Genomic_DNA"/>
</dbReference>
<evidence type="ECO:0000256" key="2">
    <source>
        <dbReference type="RuleBase" id="RU362097"/>
    </source>
</evidence>
<evidence type="ECO:0000256" key="1">
    <source>
        <dbReference type="ARBA" id="ARBA00007613"/>
    </source>
</evidence>
<dbReference type="PANTHER" id="PTHR30203">
    <property type="entry name" value="OUTER MEMBRANE CATION EFFLUX PROTEIN"/>
    <property type="match status" value="1"/>
</dbReference>
<protein>
    <submittedName>
        <fullName evidence="4">Outer membrane efflux lipoprotein</fullName>
    </submittedName>
</protein>
<keyword evidence="5" id="KW-1185">Reference proteome</keyword>
<keyword evidence="2" id="KW-0732">Signal</keyword>
<accession>A0A918P1F5</accession>
<comment type="similarity">
    <text evidence="1 2">Belongs to the outer membrane factor (OMF) (TC 1.B.17) family.</text>
</comment>
<dbReference type="Gene3D" id="2.20.200.10">
    <property type="entry name" value="Outer membrane efflux proteins (OEP)"/>
    <property type="match status" value="1"/>
</dbReference>
<keyword evidence="3" id="KW-0175">Coiled coil</keyword>
<dbReference type="GO" id="GO:0015562">
    <property type="term" value="F:efflux transmembrane transporter activity"/>
    <property type="evidence" value="ECO:0007669"/>
    <property type="project" value="InterPro"/>
</dbReference>
<comment type="subcellular location">
    <subcellularLocation>
        <location evidence="2">Cell membrane</location>
        <topology evidence="2">Lipid-anchor</topology>
    </subcellularLocation>
</comment>
<dbReference type="Proteomes" id="UP000645257">
    <property type="component" value="Unassembled WGS sequence"/>
</dbReference>
<dbReference type="InterPro" id="IPR010131">
    <property type="entry name" value="MdtP/NodT-like"/>
</dbReference>
<dbReference type="PANTHER" id="PTHR30203:SF33">
    <property type="entry name" value="BLR4455 PROTEIN"/>
    <property type="match status" value="1"/>
</dbReference>
<dbReference type="Gene3D" id="1.20.1600.10">
    <property type="entry name" value="Outer membrane efflux proteins (OEP)"/>
    <property type="match status" value="1"/>
</dbReference>
<dbReference type="Pfam" id="PF02321">
    <property type="entry name" value="OEP"/>
    <property type="match status" value="2"/>
</dbReference>
<dbReference type="GO" id="GO:0005886">
    <property type="term" value="C:plasma membrane"/>
    <property type="evidence" value="ECO:0007669"/>
    <property type="project" value="UniProtKB-SubCell"/>
</dbReference>
<feature type="signal peptide" evidence="2">
    <location>
        <begin position="1"/>
        <end position="24"/>
    </location>
</feature>
<keyword evidence="2 4" id="KW-0449">Lipoprotein</keyword>
<name>A0A918P1F5_9NEIS</name>
<dbReference type="RefSeq" id="WP_189532670.1">
    <property type="nucleotide sequence ID" value="NZ_BMYX01000006.1"/>
</dbReference>
<gene>
    <name evidence="4" type="ORF">GCM10011289_13960</name>
</gene>
<keyword evidence="2" id="KW-1134">Transmembrane beta strand</keyword>
<reference evidence="4" key="1">
    <citation type="journal article" date="2014" name="Int. J. Syst. Evol. Microbiol.">
        <title>Complete genome sequence of Corynebacterium casei LMG S-19264T (=DSM 44701T), isolated from a smear-ripened cheese.</title>
        <authorList>
            <consortium name="US DOE Joint Genome Institute (JGI-PGF)"/>
            <person name="Walter F."/>
            <person name="Albersmeier A."/>
            <person name="Kalinowski J."/>
            <person name="Ruckert C."/>
        </authorList>
    </citation>
    <scope>NUCLEOTIDE SEQUENCE</scope>
    <source>
        <strain evidence="4">KCTC 32182</strain>
    </source>
</reference>
<dbReference type="SUPFAM" id="SSF56954">
    <property type="entry name" value="Outer membrane efflux proteins (OEP)"/>
    <property type="match status" value="1"/>
</dbReference>
<dbReference type="PROSITE" id="PS51257">
    <property type="entry name" value="PROKAR_LIPOPROTEIN"/>
    <property type="match status" value="1"/>
</dbReference>
<reference evidence="4" key="2">
    <citation type="submission" date="2020-09" db="EMBL/GenBank/DDBJ databases">
        <authorList>
            <person name="Sun Q."/>
            <person name="Kim S."/>
        </authorList>
    </citation>
    <scope>NUCLEOTIDE SEQUENCE</scope>
    <source>
        <strain evidence="4">KCTC 32182</strain>
    </source>
</reference>
<dbReference type="AlphaFoldDB" id="A0A918P1F5"/>
<evidence type="ECO:0000313" key="4">
    <source>
        <dbReference type="EMBL" id="GGY12115.1"/>
    </source>
</evidence>
<keyword evidence="2" id="KW-0812">Transmembrane</keyword>
<evidence type="ECO:0000313" key="5">
    <source>
        <dbReference type="Proteomes" id="UP000645257"/>
    </source>
</evidence>
<sequence>MLRWMTCSACVLLIAGCAAGPDYARPGMALPAVYKAVPGWKIAAPADEVVRGQWWTGFGDAQLDALEARLALDSQTLAQYAAKLRSAQALYDQASAARWPTLSANAASSRGKTPGSSAATTASLSLNAGWEADLWGKLARGAEAGAAEAAASAADLAAATLSARAQLATTYLQWRVAVLEQDSLAASVDAYRGQLEVVKHKLDAGVAMRADLLQAQSQLQTFEAQLADARLQREQYEHAIAVLVGVAPADLTLTPPAGVPVSLPLPDALPANLIERRPDIAAAERRVAEANARIGVARAAYFPDLTLSASGGWKADRAAEWFTAPARLWSLGPALALTLFDGGARKAAEDAARANYDNTVAVYRQTVLTALQDVEDNLAASVSLDASLRLTREAWQNAREAETIVMNQYRAGTVAWLNVLVAKNATESAARAYYSVAARRLAASVGLVRSLGGGWKAAAPSTNDATRAQRSQ</sequence>
<comment type="caution">
    <text evidence="4">The sequence shown here is derived from an EMBL/GenBank/DDBJ whole genome shotgun (WGS) entry which is preliminary data.</text>
</comment>
<evidence type="ECO:0000256" key="3">
    <source>
        <dbReference type="SAM" id="Coils"/>
    </source>
</evidence>
<dbReference type="NCBIfam" id="TIGR01845">
    <property type="entry name" value="outer_NodT"/>
    <property type="match status" value="1"/>
</dbReference>